<dbReference type="GO" id="GO:0043024">
    <property type="term" value="F:ribosomal small subunit binding"/>
    <property type="evidence" value="ECO:0007669"/>
    <property type="project" value="TreeGrafter"/>
</dbReference>
<comment type="caution">
    <text evidence="8">The sequence shown here is derived from an EMBL/GenBank/DDBJ whole genome shotgun (WGS) entry which is preliminary data.</text>
</comment>
<dbReference type="NCBIfam" id="TIGR00231">
    <property type="entry name" value="small_GTP"/>
    <property type="match status" value="1"/>
</dbReference>
<reference evidence="8" key="1">
    <citation type="journal article" date="2020" name="Fungal Divers.">
        <title>Resolving the Mortierellaceae phylogeny through synthesis of multi-gene phylogenetics and phylogenomics.</title>
        <authorList>
            <person name="Vandepol N."/>
            <person name="Liber J."/>
            <person name="Desiro A."/>
            <person name="Na H."/>
            <person name="Kennedy M."/>
            <person name="Barry K."/>
            <person name="Grigoriev I.V."/>
            <person name="Miller A.N."/>
            <person name="O'Donnell K."/>
            <person name="Stajich J.E."/>
            <person name="Bonito G."/>
        </authorList>
    </citation>
    <scope>NUCLEOTIDE SEQUENCE</scope>
    <source>
        <strain evidence="8">MES-2147</strain>
    </source>
</reference>
<feature type="non-terminal residue" evidence="8">
    <location>
        <position position="1"/>
    </location>
</feature>
<organism evidence="8 9">
    <name type="scientific">Modicella reniformis</name>
    <dbReference type="NCBI Taxonomy" id="1440133"/>
    <lineage>
        <taxon>Eukaryota</taxon>
        <taxon>Fungi</taxon>
        <taxon>Fungi incertae sedis</taxon>
        <taxon>Mucoromycota</taxon>
        <taxon>Mortierellomycotina</taxon>
        <taxon>Mortierellomycetes</taxon>
        <taxon>Mortierellales</taxon>
        <taxon>Mortierellaceae</taxon>
        <taxon>Modicella</taxon>
    </lineage>
</organism>
<evidence type="ECO:0000256" key="4">
    <source>
        <dbReference type="ARBA" id="ARBA00023134"/>
    </source>
</evidence>
<dbReference type="NCBIfam" id="TIGR00436">
    <property type="entry name" value="era"/>
    <property type="match status" value="1"/>
</dbReference>
<accession>A0A9P6IJW5</accession>
<dbReference type="Proteomes" id="UP000749646">
    <property type="component" value="Unassembled WGS sequence"/>
</dbReference>
<dbReference type="AlphaFoldDB" id="A0A9P6IJW5"/>
<dbReference type="InterPro" id="IPR006073">
    <property type="entry name" value="GTP-bd"/>
</dbReference>
<dbReference type="InterPro" id="IPR027417">
    <property type="entry name" value="P-loop_NTPase"/>
</dbReference>
<dbReference type="EMBL" id="JAAAHW010010415">
    <property type="protein sequence ID" value="KAF9926336.1"/>
    <property type="molecule type" value="Genomic_DNA"/>
</dbReference>
<evidence type="ECO:0000256" key="6">
    <source>
        <dbReference type="RuleBase" id="RU003761"/>
    </source>
</evidence>
<dbReference type="GO" id="GO:0005525">
    <property type="term" value="F:GTP binding"/>
    <property type="evidence" value="ECO:0007669"/>
    <property type="project" value="UniProtKB-KW"/>
</dbReference>
<dbReference type="SUPFAM" id="SSF52540">
    <property type="entry name" value="P-loop containing nucleoside triphosphate hydrolases"/>
    <property type="match status" value="1"/>
</dbReference>
<comment type="similarity">
    <text evidence="1 6">Belongs to the TRAFAC class TrmE-Era-EngA-EngB-Septin-like GTPase superfamily. Era GTPase family.</text>
</comment>
<dbReference type="CDD" id="cd04163">
    <property type="entry name" value="Era"/>
    <property type="match status" value="1"/>
</dbReference>
<dbReference type="InterPro" id="IPR030388">
    <property type="entry name" value="G_ERA_dom"/>
</dbReference>
<keyword evidence="2 6" id="KW-0547">Nucleotide-binding</keyword>
<feature type="domain" description="KH type-2" evidence="7">
    <location>
        <begin position="220"/>
        <end position="298"/>
    </location>
</feature>
<keyword evidence="4 6" id="KW-0342">GTP-binding</keyword>
<dbReference type="InterPro" id="IPR009019">
    <property type="entry name" value="KH_sf_prok-type"/>
</dbReference>
<sequence>MTVRLPKVFKDFSQPENAEIVKIAIIGSPNVGKSTLVNELVRSAVSIASIRAHTTRERIRAVMTHKNKQIVFYDTPGVVSGKNVSRMNRELVTASWKALDDADHLMVVLDGHKLLDHTMVTETYLFDRLEKLENKISGTIVFNKMDLIKGREDELEKFEQKFNQQYSKFIKTVYTSAEAPMVGLKELRAHLFSLTQPGPWLYPARQKSDQADLTRVQDLIRAEIYELLKVPYGVKQKNVGWTELEDGVLRIDQDLIVERPGLKKIIVGSNGTVIRDLTLKARQLIGRALSRRIMLNLQ</sequence>
<gene>
    <name evidence="8" type="primary">ERAL1</name>
    <name evidence="8" type="ORF">BGZ65_007327</name>
</gene>
<dbReference type="InterPro" id="IPR005662">
    <property type="entry name" value="GTPase_Era-like"/>
</dbReference>
<dbReference type="InterPro" id="IPR015946">
    <property type="entry name" value="KH_dom-like_a/b"/>
</dbReference>
<dbReference type="InterPro" id="IPR004044">
    <property type="entry name" value="KH_dom_type_2"/>
</dbReference>
<evidence type="ECO:0000313" key="8">
    <source>
        <dbReference type="EMBL" id="KAF9926336.1"/>
    </source>
</evidence>
<evidence type="ECO:0000259" key="7">
    <source>
        <dbReference type="PROSITE" id="PS50823"/>
    </source>
</evidence>
<dbReference type="PRINTS" id="PR00326">
    <property type="entry name" value="GTP1OBG"/>
</dbReference>
<dbReference type="InterPro" id="IPR005225">
    <property type="entry name" value="Small_GTP-bd"/>
</dbReference>
<evidence type="ECO:0000256" key="1">
    <source>
        <dbReference type="ARBA" id="ARBA00007921"/>
    </source>
</evidence>
<evidence type="ECO:0000256" key="5">
    <source>
        <dbReference type="PROSITE-ProRule" id="PRU00118"/>
    </source>
</evidence>
<dbReference type="OrthoDB" id="188276at2759"/>
<dbReference type="Pfam" id="PF01926">
    <property type="entry name" value="MMR_HSR1"/>
    <property type="match status" value="1"/>
</dbReference>
<dbReference type="GO" id="GO:0000028">
    <property type="term" value="P:ribosomal small subunit assembly"/>
    <property type="evidence" value="ECO:0007669"/>
    <property type="project" value="TreeGrafter"/>
</dbReference>
<keyword evidence="3 5" id="KW-0694">RNA-binding</keyword>
<dbReference type="CDD" id="cd22534">
    <property type="entry name" value="KH-II_Era"/>
    <property type="match status" value="1"/>
</dbReference>
<dbReference type="SUPFAM" id="SSF54814">
    <property type="entry name" value="Prokaryotic type KH domain (KH-domain type II)"/>
    <property type="match status" value="1"/>
</dbReference>
<dbReference type="PANTHER" id="PTHR42698:SF1">
    <property type="entry name" value="GTPASE ERA, MITOCHONDRIAL"/>
    <property type="match status" value="1"/>
</dbReference>
<dbReference type="Pfam" id="PF07650">
    <property type="entry name" value="KH_2"/>
    <property type="match status" value="1"/>
</dbReference>
<evidence type="ECO:0000256" key="3">
    <source>
        <dbReference type="ARBA" id="ARBA00022884"/>
    </source>
</evidence>
<evidence type="ECO:0000256" key="2">
    <source>
        <dbReference type="ARBA" id="ARBA00022741"/>
    </source>
</evidence>
<name>A0A9P6IJW5_9FUNG</name>
<dbReference type="PANTHER" id="PTHR42698">
    <property type="entry name" value="GTPASE ERA"/>
    <property type="match status" value="1"/>
</dbReference>
<proteinExistence type="inferred from homology"/>
<dbReference type="PROSITE" id="PS50823">
    <property type="entry name" value="KH_TYPE_2"/>
    <property type="match status" value="1"/>
</dbReference>
<dbReference type="Gene3D" id="3.30.300.20">
    <property type="match status" value="1"/>
</dbReference>
<keyword evidence="9" id="KW-1185">Reference proteome</keyword>
<dbReference type="GO" id="GO:0019843">
    <property type="term" value="F:rRNA binding"/>
    <property type="evidence" value="ECO:0007669"/>
    <property type="project" value="TreeGrafter"/>
</dbReference>
<dbReference type="Gene3D" id="3.40.50.300">
    <property type="entry name" value="P-loop containing nucleotide triphosphate hydrolases"/>
    <property type="match status" value="1"/>
</dbReference>
<protein>
    <submittedName>
        <fullName evidence="8">Era Like 12S Mitochondrial RRNA Chaperone 1</fullName>
    </submittedName>
</protein>
<evidence type="ECO:0000313" key="9">
    <source>
        <dbReference type="Proteomes" id="UP000749646"/>
    </source>
</evidence>